<name>A0A816J234_BRANA</name>
<keyword evidence="1" id="KW-0812">Transmembrane</keyword>
<dbReference type="EMBL" id="HG994373">
    <property type="protein sequence ID" value="CAF1720472.1"/>
    <property type="molecule type" value="Genomic_DNA"/>
</dbReference>
<evidence type="ECO:0000256" key="1">
    <source>
        <dbReference type="SAM" id="Phobius"/>
    </source>
</evidence>
<protein>
    <submittedName>
        <fullName evidence="2">(rape) hypothetical protein</fullName>
    </submittedName>
</protein>
<proteinExistence type="predicted"/>
<reference evidence="2" key="1">
    <citation type="submission" date="2021-01" db="EMBL/GenBank/DDBJ databases">
        <authorList>
            <consortium name="Genoscope - CEA"/>
            <person name="William W."/>
        </authorList>
    </citation>
    <scope>NUCLEOTIDE SEQUENCE</scope>
</reference>
<dbReference type="Proteomes" id="UP001295469">
    <property type="component" value="Chromosome C09"/>
</dbReference>
<accession>A0A816J234</accession>
<gene>
    <name evidence="2" type="ORF">DARMORV10_C09P16680.1</name>
</gene>
<keyword evidence="1" id="KW-1133">Transmembrane helix</keyword>
<sequence>MNAAAAFRKDGDLPLLRKALVVPGLVVIENLILLVIWNLETVLTKVFEPSSVGTVRSCPNGLDLDRDEQLSFRAQLKCLSRACAFDRGSLSQAQCPRAA</sequence>
<feature type="transmembrane region" description="Helical" evidence="1">
    <location>
        <begin position="20"/>
        <end position="39"/>
    </location>
</feature>
<evidence type="ECO:0000313" key="2">
    <source>
        <dbReference type="EMBL" id="CAF1720472.1"/>
    </source>
</evidence>
<organism evidence="2">
    <name type="scientific">Brassica napus</name>
    <name type="common">Rape</name>
    <dbReference type="NCBI Taxonomy" id="3708"/>
    <lineage>
        <taxon>Eukaryota</taxon>
        <taxon>Viridiplantae</taxon>
        <taxon>Streptophyta</taxon>
        <taxon>Embryophyta</taxon>
        <taxon>Tracheophyta</taxon>
        <taxon>Spermatophyta</taxon>
        <taxon>Magnoliopsida</taxon>
        <taxon>eudicotyledons</taxon>
        <taxon>Gunneridae</taxon>
        <taxon>Pentapetalae</taxon>
        <taxon>rosids</taxon>
        <taxon>malvids</taxon>
        <taxon>Brassicales</taxon>
        <taxon>Brassicaceae</taxon>
        <taxon>Brassiceae</taxon>
        <taxon>Brassica</taxon>
    </lineage>
</organism>
<keyword evidence="1" id="KW-0472">Membrane</keyword>
<dbReference type="AlphaFoldDB" id="A0A816J234"/>